<dbReference type="OrthoDB" id="288430at2157"/>
<dbReference type="KEGG" id="haly:HYG82_15545"/>
<feature type="compositionally biased region" description="Acidic residues" evidence="5">
    <location>
        <begin position="178"/>
        <end position="188"/>
    </location>
</feature>
<dbReference type="RefSeq" id="WP_179262413.1">
    <property type="nucleotide sequence ID" value="NZ_CP058601.1"/>
</dbReference>
<name>A0A7D5GIV2_9EURY</name>
<evidence type="ECO:0000313" key="9">
    <source>
        <dbReference type="Proteomes" id="UP000509241"/>
    </source>
</evidence>
<reference evidence="8 9" key="1">
    <citation type="submission" date="2020-07" db="EMBL/GenBank/DDBJ databases">
        <authorList>
            <person name="Cui H."/>
        </authorList>
    </citation>
    <scope>NUCLEOTIDE SEQUENCE [LARGE SCALE GENOMIC DNA]</scope>
    <source>
        <strain evidence="8 9">YPL8</strain>
    </source>
</reference>
<dbReference type="EMBL" id="CP058601">
    <property type="protein sequence ID" value="QLG50168.1"/>
    <property type="molecule type" value="Genomic_DNA"/>
</dbReference>
<keyword evidence="9" id="KW-1185">Reference proteome</keyword>
<organism evidence="8 9">
    <name type="scientific">Natrinema halophilum</name>
    <dbReference type="NCBI Taxonomy" id="1699371"/>
    <lineage>
        <taxon>Archaea</taxon>
        <taxon>Methanobacteriati</taxon>
        <taxon>Methanobacteriota</taxon>
        <taxon>Stenosarchaea group</taxon>
        <taxon>Halobacteria</taxon>
        <taxon>Halobacteriales</taxon>
        <taxon>Natrialbaceae</taxon>
        <taxon>Natrinema</taxon>
    </lineage>
</organism>
<dbReference type="InterPro" id="IPR010432">
    <property type="entry name" value="RDD"/>
</dbReference>
<feature type="domain" description="RDD" evidence="7">
    <location>
        <begin position="25"/>
        <end position="152"/>
    </location>
</feature>
<dbReference type="Proteomes" id="UP000509241">
    <property type="component" value="Chromosome"/>
</dbReference>
<comment type="subcellular location">
    <subcellularLocation>
        <location evidence="1">Membrane</location>
        <topology evidence="1">Multi-pass membrane protein</topology>
    </subcellularLocation>
</comment>
<dbReference type="Pfam" id="PF06271">
    <property type="entry name" value="RDD"/>
    <property type="match status" value="1"/>
</dbReference>
<evidence type="ECO:0000259" key="7">
    <source>
        <dbReference type="Pfam" id="PF06271"/>
    </source>
</evidence>
<keyword evidence="2 6" id="KW-0812">Transmembrane</keyword>
<proteinExistence type="predicted"/>
<dbReference type="AlphaFoldDB" id="A0A7D5GIV2"/>
<evidence type="ECO:0000256" key="4">
    <source>
        <dbReference type="ARBA" id="ARBA00023136"/>
    </source>
</evidence>
<dbReference type="PANTHER" id="PTHR38480">
    <property type="entry name" value="SLR0254 PROTEIN"/>
    <property type="match status" value="1"/>
</dbReference>
<dbReference type="GO" id="GO:0016020">
    <property type="term" value="C:membrane"/>
    <property type="evidence" value="ECO:0007669"/>
    <property type="project" value="UniProtKB-SubCell"/>
</dbReference>
<feature type="transmembrane region" description="Helical" evidence="6">
    <location>
        <begin position="66"/>
        <end position="85"/>
    </location>
</feature>
<dbReference type="PANTHER" id="PTHR38480:SF1">
    <property type="entry name" value="SLR0254 PROTEIN"/>
    <property type="match status" value="1"/>
</dbReference>
<feature type="transmembrane region" description="Helical" evidence="6">
    <location>
        <begin position="29"/>
        <end position="54"/>
    </location>
</feature>
<evidence type="ECO:0000256" key="6">
    <source>
        <dbReference type="SAM" id="Phobius"/>
    </source>
</evidence>
<evidence type="ECO:0000256" key="3">
    <source>
        <dbReference type="ARBA" id="ARBA00022989"/>
    </source>
</evidence>
<keyword evidence="3 6" id="KW-1133">Transmembrane helix</keyword>
<evidence type="ECO:0000256" key="5">
    <source>
        <dbReference type="SAM" id="MobiDB-lite"/>
    </source>
</evidence>
<protein>
    <submittedName>
        <fullName evidence="8">RDD family protein</fullName>
    </submittedName>
</protein>
<gene>
    <name evidence="8" type="ORF">HYG82_15545</name>
</gene>
<evidence type="ECO:0000313" key="8">
    <source>
        <dbReference type="EMBL" id="QLG50168.1"/>
    </source>
</evidence>
<evidence type="ECO:0000256" key="1">
    <source>
        <dbReference type="ARBA" id="ARBA00004141"/>
    </source>
</evidence>
<sequence length="188" mass="20667">MSVLDWLPTKRRPTPDLESASPVLLRRRAVATIIDLVVAYVAIETVVLAGLMVAFSDYFVANGGEAMGLSIIGLVPVYLLYTFAFEWRYGTTPGKKRMGLLVATEDGSKPGLVPAATRNALRYVDFLPVGYLIGWIFARRSPRGRRLGDRLADTLVVRPETEIEPLFAGDARVASSDEPIDETDHENS</sequence>
<feature type="region of interest" description="Disordered" evidence="5">
    <location>
        <begin position="168"/>
        <end position="188"/>
    </location>
</feature>
<dbReference type="GeneID" id="56034734"/>
<accession>A0A7D5GIV2</accession>
<evidence type="ECO:0000256" key="2">
    <source>
        <dbReference type="ARBA" id="ARBA00022692"/>
    </source>
</evidence>
<keyword evidence="4 6" id="KW-0472">Membrane</keyword>